<dbReference type="GO" id="GO:0008832">
    <property type="term" value="F:dGTPase activity"/>
    <property type="evidence" value="ECO:0007669"/>
    <property type="project" value="TreeGrafter"/>
</dbReference>
<dbReference type="RefSeq" id="WP_183397861.1">
    <property type="nucleotide sequence ID" value="NZ_JACIDS010000002.1"/>
</dbReference>
<evidence type="ECO:0000313" key="3">
    <source>
        <dbReference type="Proteomes" id="UP000553963"/>
    </source>
</evidence>
<dbReference type="EMBL" id="JACIDS010000002">
    <property type="protein sequence ID" value="MBB3930175.1"/>
    <property type="molecule type" value="Genomic_DNA"/>
</dbReference>
<gene>
    <name evidence="2" type="ORF">GGR25_001214</name>
</gene>
<protein>
    <recommendedName>
        <fullName evidence="1">HD/PDEase domain-containing protein</fullName>
    </recommendedName>
</protein>
<dbReference type="GO" id="GO:0006203">
    <property type="term" value="P:dGTP catabolic process"/>
    <property type="evidence" value="ECO:0007669"/>
    <property type="project" value="TreeGrafter"/>
</dbReference>
<dbReference type="Gene3D" id="1.10.3210.10">
    <property type="entry name" value="Hypothetical protein af1432"/>
    <property type="match status" value="1"/>
</dbReference>
<organism evidence="2 3">
    <name type="scientific">Kaistia hirudinis</name>
    <dbReference type="NCBI Taxonomy" id="1293440"/>
    <lineage>
        <taxon>Bacteria</taxon>
        <taxon>Pseudomonadati</taxon>
        <taxon>Pseudomonadota</taxon>
        <taxon>Alphaproteobacteria</taxon>
        <taxon>Hyphomicrobiales</taxon>
        <taxon>Kaistiaceae</taxon>
        <taxon>Kaistia</taxon>
    </lineage>
</organism>
<comment type="caution">
    <text evidence="2">The sequence shown here is derived from an EMBL/GenBank/DDBJ whole genome shotgun (WGS) entry which is preliminary data.</text>
</comment>
<dbReference type="Proteomes" id="UP000553963">
    <property type="component" value="Unassembled WGS sequence"/>
</dbReference>
<dbReference type="PANTHER" id="PTHR11373">
    <property type="entry name" value="DEOXYNUCLEOSIDE TRIPHOSPHATE TRIPHOSPHOHYDROLASE"/>
    <property type="match status" value="1"/>
</dbReference>
<feature type="domain" description="HD/PDEase" evidence="1">
    <location>
        <begin position="52"/>
        <end position="224"/>
    </location>
</feature>
<dbReference type="SUPFAM" id="SSF109604">
    <property type="entry name" value="HD-domain/PDEase-like"/>
    <property type="match status" value="1"/>
</dbReference>
<name>A0A840ANS7_9HYPH</name>
<proteinExistence type="predicted"/>
<dbReference type="InterPro" id="IPR050135">
    <property type="entry name" value="dGTPase-like"/>
</dbReference>
<dbReference type="PANTHER" id="PTHR11373:SF4">
    <property type="entry name" value="DEOXYNUCLEOSIDE TRIPHOSPHATE TRIPHOSPHOHYDROLASE SAMHD1"/>
    <property type="match status" value="1"/>
</dbReference>
<dbReference type="InterPro" id="IPR003607">
    <property type="entry name" value="HD/PDEase_dom"/>
</dbReference>
<dbReference type="AlphaFoldDB" id="A0A840ANS7"/>
<dbReference type="Pfam" id="PF01966">
    <property type="entry name" value="HD"/>
    <property type="match status" value="1"/>
</dbReference>
<evidence type="ECO:0000259" key="1">
    <source>
        <dbReference type="SMART" id="SM00471"/>
    </source>
</evidence>
<dbReference type="CDD" id="cd00077">
    <property type="entry name" value="HDc"/>
    <property type="match status" value="1"/>
</dbReference>
<dbReference type="InterPro" id="IPR006674">
    <property type="entry name" value="HD_domain"/>
</dbReference>
<keyword evidence="3" id="KW-1185">Reference proteome</keyword>
<evidence type="ECO:0000313" key="2">
    <source>
        <dbReference type="EMBL" id="MBB3930175.1"/>
    </source>
</evidence>
<sequence length="488" mass="54473">MLDEFFRRRISDPIHGNIGLSDLESEIVSSRAFQRLHNVRQLGLAHLVFPGAAYSRFAHSVGACYNASSILESLQRNSDIQIEKSRIIALRLAALVHDIGHYPFSHATEHLVVDYYKRKDLLLQVRPAEAFVERGAGDLPSPIGDLTPLGVSDPPAFGHEDVGRLIVSSDSELAEIFLRHGLDAALVSELLGKAMPEPLLPIISSDLDCDRLDYLNRTAHFSGTPYGSVDIRFLVDQSTIDCEGKFCFENKAVRAADHLLVSRYYDHLQVPFHKTVAALEWSLTESITALMDRGIVDFSSRAIRASIANGIWRTFDDFSIIERFKELAISLGSSDPILSAHLEAVLNRKAAKLLAAWEDFAPLLNDDAYTLTIDAAERATKDAATKFGLDSRRFRVWRNTKRISSVTSGDKLEDLDDGQLVEAIFIKNSLTNRAELLVSHRESLLYHLSDKRYTGVRIYYLPDANDSPDLRDKLRKEVIGAVKARATS</sequence>
<reference evidence="2 3" key="1">
    <citation type="submission" date="2020-08" db="EMBL/GenBank/DDBJ databases">
        <title>Genomic Encyclopedia of Type Strains, Phase IV (KMG-IV): sequencing the most valuable type-strain genomes for metagenomic binning, comparative biology and taxonomic classification.</title>
        <authorList>
            <person name="Goeker M."/>
        </authorList>
    </citation>
    <scope>NUCLEOTIDE SEQUENCE [LARGE SCALE GENOMIC DNA]</scope>
    <source>
        <strain evidence="2 3">DSM 25966</strain>
    </source>
</reference>
<dbReference type="SMART" id="SM00471">
    <property type="entry name" value="HDc"/>
    <property type="match status" value="1"/>
</dbReference>
<accession>A0A840ANS7</accession>